<keyword evidence="3" id="KW-1185">Reference proteome</keyword>
<feature type="region of interest" description="Disordered" evidence="1">
    <location>
        <begin position="202"/>
        <end position="221"/>
    </location>
</feature>
<dbReference type="OrthoDB" id="2163387at2759"/>
<proteinExistence type="predicted"/>
<dbReference type="Proteomes" id="UP000277212">
    <property type="component" value="Unassembled WGS sequence"/>
</dbReference>
<dbReference type="PANTHER" id="PTHR40468">
    <property type="entry name" value="YALI0A15257P"/>
    <property type="match status" value="1"/>
</dbReference>
<evidence type="ECO:0000256" key="1">
    <source>
        <dbReference type="SAM" id="MobiDB-lite"/>
    </source>
</evidence>
<protein>
    <submittedName>
        <fullName evidence="2">Uncharacterized protein</fullName>
    </submittedName>
</protein>
<name>A0A3M2R1D6_9HYPO</name>
<dbReference type="PANTHER" id="PTHR40468:SF1">
    <property type="entry name" value="TOPOISOMERASE I DAMAGE AFFECTED PROTEIN 11"/>
    <property type="match status" value="1"/>
</dbReference>
<gene>
    <name evidence="2" type="ORF">CDV36_016069</name>
</gene>
<dbReference type="AlphaFoldDB" id="A0A3M2R1D6"/>
<reference evidence="2 3" key="1">
    <citation type="submission" date="2017-06" db="EMBL/GenBank/DDBJ databases">
        <title>Comparative genomic analysis of Ambrosia Fusariam Clade fungi.</title>
        <authorList>
            <person name="Stajich J.E."/>
            <person name="Carrillo J."/>
            <person name="Kijimoto T."/>
            <person name="Eskalen A."/>
            <person name="O'Donnell K."/>
            <person name="Kasson M."/>
        </authorList>
    </citation>
    <scope>NUCLEOTIDE SEQUENCE [LARGE SCALE GENOMIC DNA]</scope>
    <source>
        <strain evidence="2">UCR3666</strain>
    </source>
</reference>
<accession>A0A3M2R1D6</accession>
<organism evidence="2 3">
    <name type="scientific">Fusarium kuroshium</name>
    <dbReference type="NCBI Taxonomy" id="2010991"/>
    <lineage>
        <taxon>Eukaryota</taxon>
        <taxon>Fungi</taxon>
        <taxon>Dikarya</taxon>
        <taxon>Ascomycota</taxon>
        <taxon>Pezizomycotina</taxon>
        <taxon>Sordariomycetes</taxon>
        <taxon>Hypocreomycetidae</taxon>
        <taxon>Hypocreales</taxon>
        <taxon>Nectriaceae</taxon>
        <taxon>Fusarium</taxon>
        <taxon>Fusarium solani species complex</taxon>
    </lineage>
</organism>
<evidence type="ECO:0000313" key="2">
    <source>
        <dbReference type="EMBL" id="RMI99072.1"/>
    </source>
</evidence>
<dbReference type="STRING" id="2010991.A0A3M2R1D6"/>
<evidence type="ECO:0000313" key="3">
    <source>
        <dbReference type="Proteomes" id="UP000277212"/>
    </source>
</evidence>
<sequence>MPPQRNKPKDAADNVPRRAELAKIARRLQDRLALARFKTDHGCEDLPFDAIELAYEEEIRQRHSTEYDLLLCSAALAAQLPHHAALPSLSHEANPCLQASGYANVRKRALCPSLLKDSPCNLGKRPRTAVKKFNDHSREHIEEQARPLHIDDSPGVPENDDGLSTARFWHGTNLSTIPTTPPSRFDWTDFINVTPCSPVQNIGTTMSPIRPKLPPATIKEA</sequence>
<comment type="caution">
    <text evidence="2">The sequence shown here is derived from an EMBL/GenBank/DDBJ whole genome shotgun (WGS) entry which is preliminary data.</text>
</comment>
<dbReference type="EMBL" id="NKUJ01000756">
    <property type="protein sequence ID" value="RMI99072.1"/>
    <property type="molecule type" value="Genomic_DNA"/>
</dbReference>